<dbReference type="AlphaFoldDB" id="E8MDA2"/>
<keyword evidence="1" id="KW-0812">Transmembrane</keyword>
<proteinExistence type="predicted"/>
<dbReference type="GeneID" id="95571811"/>
<dbReference type="Proteomes" id="UP000006228">
    <property type="component" value="Unassembled WGS sequence"/>
</dbReference>
<dbReference type="CDD" id="cd01949">
    <property type="entry name" value="GGDEF"/>
    <property type="match status" value="1"/>
</dbReference>
<dbReference type="Gene3D" id="3.30.70.270">
    <property type="match status" value="1"/>
</dbReference>
<dbReference type="PROSITE" id="PS50887">
    <property type="entry name" value="GGDEF"/>
    <property type="match status" value="1"/>
</dbReference>
<dbReference type="InterPro" id="IPR043128">
    <property type="entry name" value="Rev_trsase/Diguanyl_cyclase"/>
</dbReference>
<gene>
    <name evidence="3" type="ORF">VISI1226_09059</name>
</gene>
<dbReference type="InterPro" id="IPR029787">
    <property type="entry name" value="Nucleotide_cyclase"/>
</dbReference>
<reference evidence="3 4" key="1">
    <citation type="journal article" date="2012" name="Int. J. Syst. Evol. Microbiol.">
        <title>Vibrio caribbeanicus sp. nov., isolated from the marine sponge Scleritoderma cyanea.</title>
        <authorList>
            <person name="Hoffmann M."/>
            <person name="Monday S.R."/>
            <person name="Allard M.W."/>
            <person name="Strain E.A."/>
            <person name="Whittaker P."/>
            <person name="Naum M."/>
            <person name="McCarthy P.J."/>
            <person name="Lopez J.V."/>
            <person name="Fischer M."/>
            <person name="Brown E.W."/>
        </authorList>
    </citation>
    <scope>NUCLEOTIDE SEQUENCE [LARGE SCALE GENOMIC DNA]</scope>
    <source>
        <strain evidence="4">DSMZ 21326</strain>
    </source>
</reference>
<dbReference type="OrthoDB" id="5905478at2"/>
<evidence type="ECO:0000313" key="3">
    <source>
        <dbReference type="EMBL" id="EGA68009.1"/>
    </source>
</evidence>
<evidence type="ECO:0000256" key="1">
    <source>
        <dbReference type="SAM" id="Phobius"/>
    </source>
</evidence>
<feature type="transmembrane region" description="Helical" evidence="1">
    <location>
        <begin position="12"/>
        <end position="37"/>
    </location>
</feature>
<dbReference type="InterPro" id="IPR052163">
    <property type="entry name" value="DGC-Regulatory_Protein"/>
</dbReference>
<dbReference type="RefSeq" id="WP_008081506.1">
    <property type="nucleotide sequence ID" value="NZ_AEVT01000120.1"/>
</dbReference>
<dbReference type="EMBL" id="AEVT01000120">
    <property type="protein sequence ID" value="EGA68009.1"/>
    <property type="molecule type" value="Genomic_DNA"/>
</dbReference>
<dbReference type="SUPFAM" id="SSF55073">
    <property type="entry name" value="Nucleotide cyclase"/>
    <property type="match status" value="1"/>
</dbReference>
<evidence type="ECO:0000259" key="2">
    <source>
        <dbReference type="PROSITE" id="PS50887"/>
    </source>
</evidence>
<organism evidence="3 4">
    <name type="scientific">Vibrio sinaloensis DSM 21326</name>
    <dbReference type="NCBI Taxonomy" id="945550"/>
    <lineage>
        <taxon>Bacteria</taxon>
        <taxon>Pseudomonadati</taxon>
        <taxon>Pseudomonadota</taxon>
        <taxon>Gammaproteobacteria</taxon>
        <taxon>Vibrionales</taxon>
        <taxon>Vibrionaceae</taxon>
        <taxon>Vibrio</taxon>
        <taxon>Vibrio oreintalis group</taxon>
    </lineage>
</organism>
<evidence type="ECO:0000313" key="4">
    <source>
        <dbReference type="Proteomes" id="UP000006228"/>
    </source>
</evidence>
<dbReference type="PANTHER" id="PTHR46663">
    <property type="entry name" value="DIGUANYLATE CYCLASE DGCT-RELATED"/>
    <property type="match status" value="1"/>
</dbReference>
<dbReference type="PANTHER" id="PTHR46663:SF2">
    <property type="entry name" value="GGDEF DOMAIN-CONTAINING PROTEIN"/>
    <property type="match status" value="1"/>
</dbReference>
<dbReference type="NCBIfam" id="TIGR00254">
    <property type="entry name" value="GGDEF"/>
    <property type="match status" value="1"/>
</dbReference>
<keyword evidence="1" id="KW-1133">Transmembrane helix</keyword>
<dbReference type="SMART" id="SM00267">
    <property type="entry name" value="GGDEF"/>
    <property type="match status" value="1"/>
</dbReference>
<dbReference type="InterPro" id="IPR000160">
    <property type="entry name" value="GGDEF_dom"/>
</dbReference>
<accession>E8MDA2</accession>
<name>E8MDA2_PHOS4</name>
<feature type="transmembrane region" description="Helical" evidence="1">
    <location>
        <begin position="147"/>
        <end position="169"/>
    </location>
</feature>
<sequence>MNKPKLNSLSSRLLKIVTILALSYLVIMSAIMIPWGFLNADQDHKELEQKLVLSLSSSAAIALYVNNAEIANEVISALLLHEEIDAVRLESDDGVSFASNHLVIAEPDLWVHANQYRIYSPTDGKPIGTLYVHNDHAALQQTAMGQVLQQVLFILIQFLLTVVALVLIFKRIVGQPLTALSNDLNTMNPEKPKKIHVDSRNQNNELGVVVHSVNTFIDNSRQAIERERELRSQIEHWEHYYRNMAEQDALTGVKNRMGCEKYIEHAARSSQYIALLLVDLDGFKAVNDSYGHAAGDLILTVIASRFAELQSKSNVPGVVGRIGGDEFVIYLVLQNNDHELLSKVAQDAIELANLPAEYNGQQIKVGCSIGIAVQSSHGLSLEKLLHRADQAMYSVKQTGKNGHQFYRGEEKAHANRA</sequence>
<dbReference type="eggNOG" id="COG2199">
    <property type="taxonomic scope" value="Bacteria"/>
</dbReference>
<dbReference type="Gene3D" id="6.10.340.10">
    <property type="match status" value="1"/>
</dbReference>
<keyword evidence="1" id="KW-0472">Membrane</keyword>
<comment type="caution">
    <text evidence="3">The sequence shown here is derived from an EMBL/GenBank/DDBJ whole genome shotgun (WGS) entry which is preliminary data.</text>
</comment>
<dbReference type="Pfam" id="PF00990">
    <property type="entry name" value="GGDEF"/>
    <property type="match status" value="1"/>
</dbReference>
<feature type="domain" description="GGDEF" evidence="2">
    <location>
        <begin position="271"/>
        <end position="408"/>
    </location>
</feature>
<protein>
    <submittedName>
        <fullName evidence="3">GGDEF family protein</fullName>
    </submittedName>
</protein>